<dbReference type="SUPFAM" id="SSF53335">
    <property type="entry name" value="S-adenosyl-L-methionine-dependent methyltransferases"/>
    <property type="match status" value="1"/>
</dbReference>
<name>A0A1J5TQG4_9ZZZZ</name>
<evidence type="ECO:0000313" key="6">
    <source>
        <dbReference type="EMBL" id="OIR18557.1"/>
    </source>
</evidence>
<dbReference type="GO" id="GO:0071424">
    <property type="term" value="F:rRNA (cytosine-N4-)-methyltransferase activity"/>
    <property type="evidence" value="ECO:0007669"/>
    <property type="project" value="TreeGrafter"/>
</dbReference>
<keyword evidence="4" id="KW-0949">S-adenosyl-L-methionine</keyword>
<dbReference type="Gene3D" id="3.40.50.150">
    <property type="entry name" value="Vaccinia Virus protein VP39"/>
    <property type="match status" value="1"/>
</dbReference>
<feature type="compositionally biased region" description="Basic residues" evidence="5">
    <location>
        <begin position="304"/>
        <end position="314"/>
    </location>
</feature>
<dbReference type="InterPro" id="IPR023397">
    <property type="entry name" value="SAM-dep_MeTrfase_MraW_recog"/>
</dbReference>
<sequence>MSPEASTTMNPGHASVLLREVIEFLAPRPGTRFLDCTFGGGGHTRALLDSAPGVSVIALDRDPEARERAARLSEAYAGRFELVDRDFGRLTELPFGGFDGVLFDFGVSSYQLDATERGFSFRTDAPADMRMDPRAGVPAGQWLETATEEMLVRAVRDYGEEIHWRRIVRAIMAARGTGSLARTASLAALIADAVPARDRHASKIHPATRAFQGIRIAVNDELGAIERALPAAFSKLSAGGVLCAISFHSLEDRIVKQQFRLWCGLPVDSSDSTPKDLRSRVAEPLTRRPVTPGDAELEANPRSRSAKLRALRKL</sequence>
<organism evidence="6">
    <name type="scientific">mine drainage metagenome</name>
    <dbReference type="NCBI Taxonomy" id="410659"/>
    <lineage>
        <taxon>unclassified sequences</taxon>
        <taxon>metagenomes</taxon>
        <taxon>ecological metagenomes</taxon>
    </lineage>
</organism>
<evidence type="ECO:0000256" key="2">
    <source>
        <dbReference type="ARBA" id="ARBA00022603"/>
    </source>
</evidence>
<dbReference type="Gene3D" id="1.10.150.170">
    <property type="entry name" value="Putative methyltransferase TM0872, insert domain"/>
    <property type="match status" value="1"/>
</dbReference>
<dbReference type="PANTHER" id="PTHR11265:SF0">
    <property type="entry name" value="12S RRNA N4-METHYLCYTIDINE METHYLTRANSFERASE"/>
    <property type="match status" value="1"/>
</dbReference>
<dbReference type="NCBIfam" id="TIGR00006">
    <property type="entry name" value="16S rRNA (cytosine(1402)-N(4))-methyltransferase RsmH"/>
    <property type="match status" value="1"/>
</dbReference>
<dbReference type="InterPro" id="IPR029063">
    <property type="entry name" value="SAM-dependent_MTases_sf"/>
</dbReference>
<dbReference type="CDD" id="cd02440">
    <property type="entry name" value="AdoMet_MTases"/>
    <property type="match status" value="1"/>
</dbReference>
<dbReference type="PIRSF" id="PIRSF004486">
    <property type="entry name" value="MraW"/>
    <property type="match status" value="1"/>
</dbReference>
<evidence type="ECO:0000256" key="5">
    <source>
        <dbReference type="SAM" id="MobiDB-lite"/>
    </source>
</evidence>
<dbReference type="EMBL" id="MLJW01000002">
    <property type="protein sequence ID" value="OIR18557.1"/>
    <property type="molecule type" value="Genomic_DNA"/>
</dbReference>
<evidence type="ECO:0000256" key="4">
    <source>
        <dbReference type="ARBA" id="ARBA00022691"/>
    </source>
</evidence>
<protein>
    <submittedName>
        <fullName evidence="6">Ribosomal RNA small subunit methyltransferase H</fullName>
        <ecNumber evidence="6">2.1.1.199</ecNumber>
    </submittedName>
</protein>
<proteinExistence type="inferred from homology"/>
<dbReference type="InterPro" id="IPR002903">
    <property type="entry name" value="RsmH"/>
</dbReference>
<evidence type="ECO:0000256" key="1">
    <source>
        <dbReference type="ARBA" id="ARBA00010396"/>
    </source>
</evidence>
<gene>
    <name evidence="6" type="primary">rsmH_2</name>
    <name evidence="6" type="ORF">GALL_08940</name>
</gene>
<comment type="caution">
    <text evidence="6">The sequence shown here is derived from an EMBL/GenBank/DDBJ whole genome shotgun (WGS) entry which is preliminary data.</text>
</comment>
<dbReference type="PANTHER" id="PTHR11265">
    <property type="entry name" value="S-ADENOSYL-METHYLTRANSFERASE MRAW"/>
    <property type="match status" value="1"/>
</dbReference>
<keyword evidence="3 6" id="KW-0808">Transferase</keyword>
<dbReference type="SUPFAM" id="SSF81799">
    <property type="entry name" value="Putative methyltransferase TM0872, insert domain"/>
    <property type="match status" value="1"/>
</dbReference>
<accession>A0A1J5TQG4</accession>
<dbReference type="Pfam" id="PF01795">
    <property type="entry name" value="Methyltransf_5"/>
    <property type="match status" value="1"/>
</dbReference>
<keyword evidence="2 6" id="KW-0489">Methyltransferase</keyword>
<reference evidence="6" key="1">
    <citation type="submission" date="2016-10" db="EMBL/GenBank/DDBJ databases">
        <title>Sequence of Gallionella enrichment culture.</title>
        <authorList>
            <person name="Poehlein A."/>
            <person name="Muehling M."/>
            <person name="Daniel R."/>
        </authorList>
    </citation>
    <scope>NUCLEOTIDE SEQUENCE</scope>
</reference>
<evidence type="ECO:0000256" key="3">
    <source>
        <dbReference type="ARBA" id="ARBA00022679"/>
    </source>
</evidence>
<dbReference type="AlphaFoldDB" id="A0A1J5TQG4"/>
<dbReference type="HAMAP" id="MF_01007">
    <property type="entry name" value="16SrRNA_methyltr_H"/>
    <property type="match status" value="1"/>
</dbReference>
<dbReference type="GO" id="GO:0070475">
    <property type="term" value="P:rRNA base methylation"/>
    <property type="evidence" value="ECO:0007669"/>
    <property type="project" value="TreeGrafter"/>
</dbReference>
<comment type="similarity">
    <text evidence="1">Belongs to the methyltransferase superfamily. RsmH family.</text>
</comment>
<dbReference type="EC" id="2.1.1.199" evidence="6"/>
<feature type="region of interest" description="Disordered" evidence="5">
    <location>
        <begin position="269"/>
        <end position="314"/>
    </location>
</feature>